<evidence type="ECO:0000313" key="1">
    <source>
        <dbReference type="EMBL" id="KAF3952510.1"/>
    </source>
</evidence>
<organism evidence="1 2">
    <name type="scientific">Castanea mollissima</name>
    <name type="common">Chinese chestnut</name>
    <dbReference type="NCBI Taxonomy" id="60419"/>
    <lineage>
        <taxon>Eukaryota</taxon>
        <taxon>Viridiplantae</taxon>
        <taxon>Streptophyta</taxon>
        <taxon>Embryophyta</taxon>
        <taxon>Tracheophyta</taxon>
        <taxon>Spermatophyta</taxon>
        <taxon>Magnoliopsida</taxon>
        <taxon>eudicotyledons</taxon>
        <taxon>Gunneridae</taxon>
        <taxon>Pentapetalae</taxon>
        <taxon>rosids</taxon>
        <taxon>fabids</taxon>
        <taxon>Fagales</taxon>
        <taxon>Fagaceae</taxon>
        <taxon>Castanea</taxon>
    </lineage>
</organism>
<sequence length="133" mass="14933">MERIQFSIVLHLRLSRHNSQTSAFNPLHSHGHSLTPLEAKSASLPPPSYSAKEATSAVGGLFFLIESQSNTTRLPLHLSCPHEPHCVEGIIVAAASKDNTLRPWKVHTIVRLGYYWIILELRFMIIIFHKDSA</sequence>
<protein>
    <submittedName>
        <fullName evidence="1">Uncharacterized protein</fullName>
    </submittedName>
</protein>
<name>A0A8J4VEQ2_9ROSI</name>
<dbReference type="AlphaFoldDB" id="A0A8J4VEQ2"/>
<keyword evidence="2" id="KW-1185">Reference proteome</keyword>
<proteinExistence type="predicted"/>
<gene>
    <name evidence="1" type="ORF">CMV_021937</name>
</gene>
<accession>A0A8J4VEQ2</accession>
<dbReference type="Proteomes" id="UP000737018">
    <property type="component" value="Unassembled WGS sequence"/>
</dbReference>
<evidence type="ECO:0000313" key="2">
    <source>
        <dbReference type="Proteomes" id="UP000737018"/>
    </source>
</evidence>
<reference evidence="1" key="1">
    <citation type="submission" date="2020-03" db="EMBL/GenBank/DDBJ databases">
        <title>Castanea mollissima Vanexum genome sequencing.</title>
        <authorList>
            <person name="Staton M."/>
        </authorList>
    </citation>
    <scope>NUCLEOTIDE SEQUENCE</scope>
    <source>
        <tissue evidence="1">Leaf</tissue>
    </source>
</reference>
<dbReference type="EMBL" id="JRKL02004476">
    <property type="protein sequence ID" value="KAF3952510.1"/>
    <property type="molecule type" value="Genomic_DNA"/>
</dbReference>
<comment type="caution">
    <text evidence="1">The sequence shown here is derived from an EMBL/GenBank/DDBJ whole genome shotgun (WGS) entry which is preliminary data.</text>
</comment>